<protein>
    <submittedName>
        <fullName evidence="1">Uncharacterized protein</fullName>
    </submittedName>
</protein>
<proteinExistence type="predicted"/>
<gene>
    <name evidence="1" type="ORF">SAMN04490186_4227</name>
</gene>
<evidence type="ECO:0000313" key="2">
    <source>
        <dbReference type="Proteomes" id="UP000198740"/>
    </source>
</evidence>
<accession>A0ABY0TQX7</accession>
<dbReference type="EMBL" id="FNKM01000002">
    <property type="protein sequence ID" value="SDR23453.1"/>
    <property type="molecule type" value="Genomic_DNA"/>
</dbReference>
<keyword evidence="2" id="KW-1185">Reference proteome</keyword>
<comment type="caution">
    <text evidence="1">The sequence shown here is derived from an EMBL/GenBank/DDBJ whole genome shotgun (WGS) entry which is preliminary data.</text>
</comment>
<dbReference type="Proteomes" id="UP000198740">
    <property type="component" value="Unassembled WGS sequence"/>
</dbReference>
<reference evidence="1 2" key="1">
    <citation type="submission" date="2016-10" db="EMBL/GenBank/DDBJ databases">
        <authorList>
            <person name="Varghese N."/>
            <person name="Submissions S."/>
        </authorList>
    </citation>
    <scope>NUCLEOTIDE SEQUENCE [LARGE SCALE GENOMIC DNA]</scope>
    <source>
        <strain evidence="1 2">BS2976</strain>
    </source>
</reference>
<evidence type="ECO:0000313" key="1">
    <source>
        <dbReference type="EMBL" id="SDR23453.1"/>
    </source>
</evidence>
<sequence>MTAPTFPSPHVCRIDSSNNYLQPCQRFNHCSILEMKVKAQLSVLE</sequence>
<name>A0ABY0TQX7_9PSED</name>
<organism evidence="1 2">
    <name type="scientific">Pseudomonas grimontii</name>
    <dbReference type="NCBI Taxonomy" id="129847"/>
    <lineage>
        <taxon>Bacteria</taxon>
        <taxon>Pseudomonadati</taxon>
        <taxon>Pseudomonadota</taxon>
        <taxon>Gammaproteobacteria</taxon>
        <taxon>Pseudomonadales</taxon>
        <taxon>Pseudomonadaceae</taxon>
        <taxon>Pseudomonas</taxon>
    </lineage>
</organism>